<evidence type="ECO:0000313" key="4">
    <source>
        <dbReference type="EMBL" id="MBB4776853.1"/>
    </source>
</evidence>
<feature type="region of interest" description="Disordered" evidence="1">
    <location>
        <begin position="419"/>
        <end position="446"/>
    </location>
</feature>
<gene>
    <name evidence="4" type="ORF">F4557_005271</name>
    <name evidence="3" type="ORF">GCM10009546_44310</name>
</gene>
<dbReference type="EMBL" id="JACHMV010000001">
    <property type="protein sequence ID" value="MBB4776853.1"/>
    <property type="molecule type" value="Genomic_DNA"/>
</dbReference>
<dbReference type="Gene3D" id="2.60.40.3670">
    <property type="match status" value="1"/>
</dbReference>
<dbReference type="PROSITE" id="PS50234">
    <property type="entry name" value="VWFA"/>
    <property type="match status" value="1"/>
</dbReference>
<comment type="caution">
    <text evidence="4">The sequence shown here is derived from an EMBL/GenBank/DDBJ whole genome shotgun (WGS) entry which is preliminary data.</text>
</comment>
<dbReference type="Gene3D" id="1.20.120.1690">
    <property type="match status" value="1"/>
</dbReference>
<feature type="compositionally biased region" description="Basic and acidic residues" evidence="1">
    <location>
        <begin position="432"/>
        <end position="446"/>
    </location>
</feature>
<dbReference type="InterPro" id="IPR041176">
    <property type="entry name" value="VWA_3_C"/>
</dbReference>
<dbReference type="SUPFAM" id="SSF53300">
    <property type="entry name" value="vWA-like"/>
    <property type="match status" value="1"/>
</dbReference>
<dbReference type="EMBL" id="BAAAHD010000043">
    <property type="protein sequence ID" value="GAA0576982.1"/>
    <property type="molecule type" value="Genomic_DNA"/>
</dbReference>
<feature type="domain" description="VWFA" evidence="2">
    <location>
        <begin position="48"/>
        <end position="231"/>
    </location>
</feature>
<dbReference type="SMART" id="SM00327">
    <property type="entry name" value="VWA"/>
    <property type="match status" value="1"/>
</dbReference>
<dbReference type="Proteomes" id="UP001501427">
    <property type="component" value="Unassembled WGS sequence"/>
</dbReference>
<keyword evidence="6" id="KW-1185">Reference proteome</keyword>
<dbReference type="Proteomes" id="UP000549343">
    <property type="component" value="Unassembled WGS sequence"/>
</dbReference>
<protein>
    <submittedName>
        <fullName evidence="3">VWA domain-containing protein</fullName>
    </submittedName>
</protein>
<proteinExistence type="predicted"/>
<dbReference type="InterPro" id="IPR051266">
    <property type="entry name" value="CLCR"/>
</dbReference>
<dbReference type="RefSeq" id="WP_184886999.1">
    <property type="nucleotide sequence ID" value="NZ_BAAAHD010000043.1"/>
</dbReference>
<reference evidence="3" key="3">
    <citation type="submission" date="2023-12" db="EMBL/GenBank/DDBJ databases">
        <authorList>
            <person name="Sun Q."/>
            <person name="Inoue M."/>
        </authorList>
    </citation>
    <scope>NUCLEOTIDE SEQUENCE</scope>
    <source>
        <strain evidence="3">JCM 10667</strain>
    </source>
</reference>
<reference evidence="4 5" key="2">
    <citation type="submission" date="2020-08" db="EMBL/GenBank/DDBJ databases">
        <title>Sequencing the genomes of 1000 actinobacteria strains.</title>
        <authorList>
            <person name="Klenk H.-P."/>
        </authorList>
    </citation>
    <scope>NUCLEOTIDE SEQUENCE [LARGE SCALE GENOMIC DNA]</scope>
    <source>
        <strain evidence="4 5">DSM 44772</strain>
    </source>
</reference>
<dbReference type="PANTHER" id="PTHR10579:SF43">
    <property type="entry name" value="ZINC FINGER (C3HC4-TYPE RING FINGER) FAMILY PROTEIN"/>
    <property type="match status" value="1"/>
</dbReference>
<organism evidence="4 5">
    <name type="scientific">Actinomadura livida</name>
    <dbReference type="NCBI Taxonomy" id="79909"/>
    <lineage>
        <taxon>Bacteria</taxon>
        <taxon>Bacillati</taxon>
        <taxon>Actinomycetota</taxon>
        <taxon>Actinomycetes</taxon>
        <taxon>Streptosporangiales</taxon>
        <taxon>Thermomonosporaceae</taxon>
        <taxon>Actinomadura</taxon>
    </lineage>
</organism>
<evidence type="ECO:0000259" key="2">
    <source>
        <dbReference type="PROSITE" id="PS50234"/>
    </source>
</evidence>
<dbReference type="InterPro" id="IPR036465">
    <property type="entry name" value="vWFA_dom_sf"/>
</dbReference>
<evidence type="ECO:0000313" key="3">
    <source>
        <dbReference type="EMBL" id="GAA0576982.1"/>
    </source>
</evidence>
<accession>A0A7W7IHH2</accession>
<dbReference type="Pfam" id="PF13519">
    <property type="entry name" value="VWA_2"/>
    <property type="match status" value="1"/>
</dbReference>
<dbReference type="Gene3D" id="3.40.50.410">
    <property type="entry name" value="von Willebrand factor, type A domain"/>
    <property type="match status" value="1"/>
</dbReference>
<dbReference type="AlphaFoldDB" id="A0A7W7IHH2"/>
<evidence type="ECO:0000256" key="1">
    <source>
        <dbReference type="SAM" id="MobiDB-lite"/>
    </source>
</evidence>
<evidence type="ECO:0000313" key="5">
    <source>
        <dbReference type="Proteomes" id="UP000549343"/>
    </source>
</evidence>
<evidence type="ECO:0000313" key="6">
    <source>
        <dbReference type="Proteomes" id="UP001501427"/>
    </source>
</evidence>
<dbReference type="InterPro" id="IPR002035">
    <property type="entry name" value="VWF_A"/>
</dbReference>
<dbReference type="Pfam" id="PF18571">
    <property type="entry name" value="VWA_3_C"/>
    <property type="match status" value="1"/>
</dbReference>
<reference evidence="3 6" key="1">
    <citation type="journal article" date="2019" name="Int. J. Syst. Evol. Microbiol.">
        <title>The Global Catalogue of Microorganisms (GCM) 10K type strain sequencing project: providing services to taxonomists for standard genome sequencing and annotation.</title>
        <authorList>
            <consortium name="The Broad Institute Genomics Platform"/>
            <consortium name="The Broad Institute Genome Sequencing Center for Infectious Disease"/>
            <person name="Wu L."/>
            <person name="Ma J."/>
        </authorList>
    </citation>
    <scope>NUCLEOTIDE SEQUENCE [LARGE SCALE GENOMIC DNA]</scope>
    <source>
        <strain evidence="3 6">JCM 10667</strain>
    </source>
</reference>
<sequence length="446" mass="47459">MSEQPQFTVKIDQNKFLPEGGREVHAIVSVEAGAEGGAMPAPASTKASEVIIIDTSGSMSYPDTKLRAAVAAAQVAVDTLRDGVEFAVISGSNTASMVYPRQGGLVTASPQTKDKAKRALSGLRASGGTAIGSWLRLADELFDDVQGGIRHAILLTDGKNQHETPEELDAVLFRCGGRFVCDCRGVGTDWEVAELRKIASALLGSVDIVADPAGLVADFQAMTEAAMGKSVADVALRVWTPQTARLRFVKQVMPSVEDLTGKRVESAPQAGDYPLGAWGAESRDYHICVEVPPGEIGKELRAAWVKLVVPGAPGEEAQVLATGNVLAQWTDDEAQSTRINPRVAHYTGQAELAVAIQEGLQARKDGDFDTATARLGRAVVLADEAGNEAITAMLRKVVDVVDPATGTVRLKRHVEKADEMALDTRSSKTVRTRKDETLTTPRPGER</sequence>
<dbReference type="PANTHER" id="PTHR10579">
    <property type="entry name" value="CALCIUM-ACTIVATED CHLORIDE CHANNEL REGULATOR"/>
    <property type="match status" value="1"/>
</dbReference>
<name>A0A7W7IHH2_9ACTN</name>
<dbReference type="CDD" id="cd00198">
    <property type="entry name" value="vWFA"/>
    <property type="match status" value="1"/>
</dbReference>